<dbReference type="NCBIfam" id="TIGR00728">
    <property type="entry name" value="OPT_sfam"/>
    <property type="match status" value="1"/>
</dbReference>
<sequence>MWWPYNLVQVSLFRALHEKEERSKGGMTRNQFFLVAFACSFAYYVFPGYLFSMLTSLSWVCWLFPRNVLAQQLGSGLYGLGIGAIGLDWSTVSSYLGSPLASPWFATANVAAGFFLIMYVITPISYWNDFYNAKTFPIFSDELFNGAGQIYNISAIIDDNFRFDIDSYEKRGPLYMSTFFVVTYGVGFASLTATLSHVLLFHGSEIWQMSKSAFKDKKMDIHTRLMNRYEQVPQWWFVVILIANVAVTIFACEYYIDQLQLPWWGVLLACFIAFFFTLPIGIITATTNQTPGLNIITEYIMGYLYPGRPVANMCFKVYGYISMSQALAFLQDFKLGHYMKIPPRTMFMAQVVGTLIAAFVYISTAWWMMETIPNICNKELLSHDSPWTCPGDHVFYDASVIWGLVGPRRIFGDLGQYSAVNWFFLGGAVAPFLVWLAQRAFPNQSWIRLINMPVLIGATGQMPPATAVNYTTWIIVGFFSGFVVYRYKREWWKRHNYVLSGALDAGLAFMAVLLYLCVGLEEVNLKWWGNELDGCPLASCPSAKGVVVEGCPVFR</sequence>
<gene>
    <name evidence="10" type="ORF">Cni_G27950</name>
</gene>
<comment type="subcellular location">
    <subcellularLocation>
        <location evidence="1">Membrane</location>
        <topology evidence="1">Multi-pass membrane protein</topology>
    </subcellularLocation>
</comment>
<dbReference type="Proteomes" id="UP001327560">
    <property type="component" value="Chromosome 9"/>
</dbReference>
<feature type="transmembrane region" description="Helical" evidence="9">
    <location>
        <begin position="32"/>
        <end position="65"/>
    </location>
</feature>
<keyword evidence="8 9" id="KW-0472">Membrane</keyword>
<organism evidence="10 11">
    <name type="scientific">Canna indica</name>
    <name type="common">Indian-shot</name>
    <dbReference type="NCBI Taxonomy" id="4628"/>
    <lineage>
        <taxon>Eukaryota</taxon>
        <taxon>Viridiplantae</taxon>
        <taxon>Streptophyta</taxon>
        <taxon>Embryophyta</taxon>
        <taxon>Tracheophyta</taxon>
        <taxon>Spermatophyta</taxon>
        <taxon>Magnoliopsida</taxon>
        <taxon>Liliopsida</taxon>
        <taxon>Zingiberales</taxon>
        <taxon>Cannaceae</taxon>
        <taxon>Canna</taxon>
    </lineage>
</organism>
<evidence type="ECO:0000256" key="5">
    <source>
        <dbReference type="ARBA" id="ARBA00022856"/>
    </source>
</evidence>
<keyword evidence="5" id="KW-0571">Peptide transport</keyword>
<feature type="transmembrane region" description="Helical" evidence="9">
    <location>
        <begin position="104"/>
        <end position="127"/>
    </location>
</feature>
<dbReference type="EMBL" id="CP136898">
    <property type="protein sequence ID" value="WOL19153.1"/>
    <property type="molecule type" value="Genomic_DNA"/>
</dbReference>
<feature type="transmembrane region" description="Helical" evidence="9">
    <location>
        <begin position="174"/>
        <end position="201"/>
    </location>
</feature>
<dbReference type="InterPro" id="IPR004648">
    <property type="entry name" value="Oligpept_transpt"/>
</dbReference>
<evidence type="ECO:0000256" key="9">
    <source>
        <dbReference type="SAM" id="Phobius"/>
    </source>
</evidence>
<evidence type="ECO:0000313" key="11">
    <source>
        <dbReference type="Proteomes" id="UP001327560"/>
    </source>
</evidence>
<dbReference type="GO" id="GO:0015031">
    <property type="term" value="P:protein transport"/>
    <property type="evidence" value="ECO:0007669"/>
    <property type="project" value="UniProtKB-KW"/>
</dbReference>
<dbReference type="GO" id="GO:0016020">
    <property type="term" value="C:membrane"/>
    <property type="evidence" value="ECO:0007669"/>
    <property type="project" value="UniProtKB-SubCell"/>
</dbReference>
<feature type="transmembrane region" description="Helical" evidence="9">
    <location>
        <begin position="497"/>
        <end position="516"/>
    </location>
</feature>
<feature type="transmembrane region" description="Helical" evidence="9">
    <location>
        <begin position="419"/>
        <end position="438"/>
    </location>
</feature>
<evidence type="ECO:0000313" key="10">
    <source>
        <dbReference type="EMBL" id="WOL19153.1"/>
    </source>
</evidence>
<reference evidence="10 11" key="1">
    <citation type="submission" date="2023-10" db="EMBL/GenBank/DDBJ databases">
        <title>Chromosome-scale genome assembly provides insights into flower coloration mechanisms of Canna indica.</title>
        <authorList>
            <person name="Li C."/>
        </authorList>
    </citation>
    <scope>NUCLEOTIDE SEQUENCE [LARGE SCALE GENOMIC DNA]</scope>
    <source>
        <tissue evidence="10">Flower</tissue>
    </source>
</reference>
<accession>A0AAQ3QRU1</accession>
<feature type="transmembrane region" description="Helical" evidence="9">
    <location>
        <begin position="347"/>
        <end position="369"/>
    </location>
</feature>
<dbReference type="AlphaFoldDB" id="A0AAQ3QRU1"/>
<evidence type="ECO:0000256" key="2">
    <source>
        <dbReference type="ARBA" id="ARBA00005484"/>
    </source>
</evidence>
<name>A0AAQ3QRU1_9LILI</name>
<proteinExistence type="inferred from homology"/>
<feature type="transmembrane region" description="Helical" evidence="9">
    <location>
        <begin position="262"/>
        <end position="285"/>
    </location>
</feature>
<evidence type="ECO:0000256" key="3">
    <source>
        <dbReference type="ARBA" id="ARBA00022448"/>
    </source>
</evidence>
<keyword evidence="7 9" id="KW-1133">Transmembrane helix</keyword>
<comment type="similarity">
    <text evidence="2">Belongs to the oligopeptide OPT transporter (TC 2.A.67.1) family.</text>
</comment>
<protein>
    <recommendedName>
        <fullName evidence="12">Oligopeptide transporter 7</fullName>
    </recommendedName>
</protein>
<evidence type="ECO:0000256" key="8">
    <source>
        <dbReference type="ARBA" id="ARBA00023136"/>
    </source>
</evidence>
<dbReference type="PANTHER" id="PTHR22601">
    <property type="entry name" value="ISP4 LIKE PROTEIN"/>
    <property type="match status" value="1"/>
</dbReference>
<evidence type="ECO:0000256" key="7">
    <source>
        <dbReference type="ARBA" id="ARBA00022989"/>
    </source>
</evidence>
<keyword evidence="11" id="KW-1185">Reference proteome</keyword>
<evidence type="ECO:0000256" key="1">
    <source>
        <dbReference type="ARBA" id="ARBA00004141"/>
    </source>
</evidence>
<evidence type="ECO:0000256" key="4">
    <source>
        <dbReference type="ARBA" id="ARBA00022692"/>
    </source>
</evidence>
<keyword evidence="3" id="KW-0813">Transport</keyword>
<feature type="transmembrane region" description="Helical" evidence="9">
    <location>
        <begin position="235"/>
        <end position="256"/>
    </location>
</feature>
<feature type="transmembrane region" description="Helical" evidence="9">
    <location>
        <begin position="468"/>
        <end position="485"/>
    </location>
</feature>
<dbReference type="NCBIfam" id="TIGR00727">
    <property type="entry name" value="ISP4_OPT"/>
    <property type="match status" value="1"/>
</dbReference>
<keyword evidence="4 9" id="KW-0812">Transmembrane</keyword>
<dbReference type="Pfam" id="PF03169">
    <property type="entry name" value="OPT"/>
    <property type="match status" value="1"/>
</dbReference>
<keyword evidence="6" id="KW-0653">Protein transport</keyword>
<evidence type="ECO:0000256" key="6">
    <source>
        <dbReference type="ARBA" id="ARBA00022927"/>
    </source>
</evidence>
<dbReference type="InterPro" id="IPR004813">
    <property type="entry name" value="OPT"/>
</dbReference>
<dbReference type="GO" id="GO:0035673">
    <property type="term" value="F:oligopeptide transmembrane transporter activity"/>
    <property type="evidence" value="ECO:0007669"/>
    <property type="project" value="InterPro"/>
</dbReference>
<evidence type="ECO:0008006" key="12">
    <source>
        <dbReference type="Google" id="ProtNLM"/>
    </source>
</evidence>